<keyword evidence="5" id="KW-0812">Transmembrane</keyword>
<evidence type="ECO:0000256" key="1">
    <source>
        <dbReference type="ARBA" id="ARBA00008683"/>
    </source>
</evidence>
<keyword evidence="5" id="KW-0472">Membrane</keyword>
<proteinExistence type="inferred from homology"/>
<keyword evidence="5" id="KW-1133">Transmembrane helix</keyword>
<dbReference type="InterPro" id="IPR002142">
    <property type="entry name" value="Peptidase_S49"/>
</dbReference>
<organism evidence="7 8">
    <name type="scientific">Candidatus Gallitreponema excrementavium</name>
    <dbReference type="NCBI Taxonomy" id="2840840"/>
    <lineage>
        <taxon>Bacteria</taxon>
        <taxon>Pseudomonadati</taxon>
        <taxon>Spirochaetota</taxon>
        <taxon>Spirochaetia</taxon>
        <taxon>Spirochaetales</taxon>
        <taxon>Candidatus Gallitreponema</taxon>
    </lineage>
</organism>
<dbReference type="EMBL" id="JADIMM010000018">
    <property type="protein sequence ID" value="MBO8456817.1"/>
    <property type="molecule type" value="Genomic_DNA"/>
</dbReference>
<dbReference type="CDD" id="cd07023">
    <property type="entry name" value="S49_Sppa_N_C"/>
    <property type="match status" value="1"/>
</dbReference>
<evidence type="ECO:0000259" key="6">
    <source>
        <dbReference type="Pfam" id="PF01343"/>
    </source>
</evidence>
<comment type="similarity">
    <text evidence="1">Belongs to the peptidase S49 family.</text>
</comment>
<keyword evidence="2" id="KW-0645">Protease</keyword>
<dbReference type="GO" id="GO:0006508">
    <property type="term" value="P:proteolysis"/>
    <property type="evidence" value="ECO:0007669"/>
    <property type="project" value="UniProtKB-KW"/>
</dbReference>
<evidence type="ECO:0000256" key="5">
    <source>
        <dbReference type="SAM" id="Phobius"/>
    </source>
</evidence>
<accession>A0A9D9HMT2</accession>
<name>A0A9D9HMT2_9SPIR</name>
<comment type="caution">
    <text evidence="7">The sequence shown here is derived from an EMBL/GenBank/DDBJ whole genome shotgun (WGS) entry which is preliminary data.</text>
</comment>
<dbReference type="NCBIfam" id="TIGR00706">
    <property type="entry name" value="SppA_dom"/>
    <property type="match status" value="1"/>
</dbReference>
<evidence type="ECO:0000256" key="4">
    <source>
        <dbReference type="ARBA" id="ARBA00022825"/>
    </source>
</evidence>
<dbReference type="Gene3D" id="3.90.226.10">
    <property type="entry name" value="2-enoyl-CoA Hydratase, Chain A, domain 1"/>
    <property type="match status" value="1"/>
</dbReference>
<protein>
    <submittedName>
        <fullName evidence="7">Signal peptide peptidase SppA</fullName>
    </submittedName>
</protein>
<feature type="transmembrane region" description="Helical" evidence="5">
    <location>
        <begin position="15"/>
        <end position="33"/>
    </location>
</feature>
<sequence>MSEKDSLKAKNGKKIFIVLVVLIILIIAFSGLFSGNSPNEKNIIPMSYVAVLSVDGVISPEDTGSYNHQWLLETIEELKSDKSNKGIILKINSPGGSVYESDELYLALKSYGENKILVAYMENMAASGGYYISCAAERIYANRNTLTGSIGVISGQSIDLTGLFSNLGIKYTTITSGKNKNMGNVNEPLTKEQQDILQGISDEVYQQFTGIVSDERGLPLEDVIKIADGRIYTASQAQKLGLIDQIGTLEDVKQYIRDNYDPAYKNIQFIDFEYENNDFLLSILKKYGIVSFMEGVEGLSSILNGYDSQNLMPAYLSAF</sequence>
<keyword evidence="4" id="KW-0720">Serine protease</keyword>
<evidence type="ECO:0000256" key="3">
    <source>
        <dbReference type="ARBA" id="ARBA00022801"/>
    </source>
</evidence>
<dbReference type="InterPro" id="IPR047272">
    <property type="entry name" value="S49_SppA_C"/>
</dbReference>
<dbReference type="AlphaFoldDB" id="A0A9D9HMT2"/>
<evidence type="ECO:0000313" key="8">
    <source>
        <dbReference type="Proteomes" id="UP000823638"/>
    </source>
</evidence>
<reference evidence="7" key="1">
    <citation type="submission" date="2020-10" db="EMBL/GenBank/DDBJ databases">
        <authorList>
            <person name="Gilroy R."/>
        </authorList>
    </citation>
    <scope>NUCLEOTIDE SEQUENCE</scope>
    <source>
        <strain evidence="7">10532</strain>
    </source>
</reference>
<dbReference type="Pfam" id="PF01343">
    <property type="entry name" value="Peptidase_S49"/>
    <property type="match status" value="1"/>
</dbReference>
<reference evidence="7" key="2">
    <citation type="journal article" date="2021" name="PeerJ">
        <title>Extensive microbial diversity within the chicken gut microbiome revealed by metagenomics and culture.</title>
        <authorList>
            <person name="Gilroy R."/>
            <person name="Ravi A."/>
            <person name="Getino M."/>
            <person name="Pursley I."/>
            <person name="Horton D.L."/>
            <person name="Alikhan N.F."/>
            <person name="Baker D."/>
            <person name="Gharbi K."/>
            <person name="Hall N."/>
            <person name="Watson M."/>
            <person name="Adriaenssens E.M."/>
            <person name="Foster-Nyarko E."/>
            <person name="Jarju S."/>
            <person name="Secka A."/>
            <person name="Antonio M."/>
            <person name="Oren A."/>
            <person name="Chaudhuri R.R."/>
            <person name="La Ragione R."/>
            <person name="Hildebrand F."/>
            <person name="Pallen M.J."/>
        </authorList>
    </citation>
    <scope>NUCLEOTIDE SEQUENCE</scope>
    <source>
        <strain evidence="7">10532</strain>
    </source>
</reference>
<dbReference type="SUPFAM" id="SSF52096">
    <property type="entry name" value="ClpP/crotonase"/>
    <property type="match status" value="1"/>
</dbReference>
<dbReference type="GO" id="GO:0008236">
    <property type="term" value="F:serine-type peptidase activity"/>
    <property type="evidence" value="ECO:0007669"/>
    <property type="project" value="UniProtKB-KW"/>
</dbReference>
<dbReference type="PANTHER" id="PTHR42987">
    <property type="entry name" value="PEPTIDASE S49"/>
    <property type="match status" value="1"/>
</dbReference>
<evidence type="ECO:0000313" key="7">
    <source>
        <dbReference type="EMBL" id="MBO8456817.1"/>
    </source>
</evidence>
<dbReference type="InterPro" id="IPR029045">
    <property type="entry name" value="ClpP/crotonase-like_dom_sf"/>
</dbReference>
<dbReference type="PANTHER" id="PTHR42987:SF4">
    <property type="entry name" value="PROTEASE SOHB-RELATED"/>
    <property type="match status" value="1"/>
</dbReference>
<gene>
    <name evidence="7" type="primary">sppA</name>
    <name evidence="7" type="ORF">IAA81_01155</name>
</gene>
<dbReference type="InterPro" id="IPR004635">
    <property type="entry name" value="Pept_S49_SppA"/>
</dbReference>
<evidence type="ECO:0000256" key="2">
    <source>
        <dbReference type="ARBA" id="ARBA00022670"/>
    </source>
</evidence>
<keyword evidence="3" id="KW-0378">Hydrolase</keyword>
<dbReference type="Proteomes" id="UP000823638">
    <property type="component" value="Unassembled WGS sequence"/>
</dbReference>
<feature type="domain" description="Peptidase S49" evidence="6">
    <location>
        <begin position="114"/>
        <end position="256"/>
    </location>
</feature>